<name>A0A3B4GZ51_9CICH</name>
<dbReference type="PANTHER" id="PTHR15541:SF2">
    <property type="entry name" value="GRANULYSIN"/>
    <property type="match status" value="1"/>
</dbReference>
<dbReference type="InterPro" id="IPR011001">
    <property type="entry name" value="Saposin-like"/>
</dbReference>
<dbReference type="GeneTree" id="ENSGT00510000050935"/>
<dbReference type="PANTHER" id="PTHR15541">
    <property type="entry name" value="GRANULYSIN RELATED"/>
    <property type="match status" value="1"/>
</dbReference>
<dbReference type="Ensembl" id="ENSPNYT00000027325.1">
    <property type="protein sequence ID" value="ENSPNYP00000026673.1"/>
    <property type="gene ID" value="ENSPNYG00000020105.1"/>
</dbReference>
<protein>
    <recommendedName>
        <fullName evidence="3">Saposin B-type domain-containing protein</fullName>
    </recommendedName>
</protein>
<evidence type="ECO:0000313" key="4">
    <source>
        <dbReference type="Ensembl" id="ENSPNYP00000026673.1"/>
    </source>
</evidence>
<keyword evidence="1" id="KW-1015">Disulfide bond</keyword>
<organism evidence="4">
    <name type="scientific">Pundamilia nyererei</name>
    <dbReference type="NCBI Taxonomy" id="303518"/>
    <lineage>
        <taxon>Eukaryota</taxon>
        <taxon>Metazoa</taxon>
        <taxon>Chordata</taxon>
        <taxon>Craniata</taxon>
        <taxon>Vertebrata</taxon>
        <taxon>Euteleostomi</taxon>
        <taxon>Actinopterygii</taxon>
        <taxon>Neopterygii</taxon>
        <taxon>Teleostei</taxon>
        <taxon>Neoteleostei</taxon>
        <taxon>Acanthomorphata</taxon>
        <taxon>Ovalentaria</taxon>
        <taxon>Cichlomorphae</taxon>
        <taxon>Cichliformes</taxon>
        <taxon>Cichlidae</taxon>
        <taxon>African cichlids</taxon>
        <taxon>Pseudocrenilabrinae</taxon>
        <taxon>Haplochromini</taxon>
        <taxon>Pundamilia</taxon>
    </lineage>
</organism>
<proteinExistence type="predicted"/>
<reference evidence="4" key="1">
    <citation type="submission" date="2023-09" db="UniProtKB">
        <authorList>
            <consortium name="Ensembl"/>
        </authorList>
    </citation>
    <scope>IDENTIFICATION</scope>
</reference>
<dbReference type="SUPFAM" id="SSF47862">
    <property type="entry name" value="Saposin"/>
    <property type="match status" value="1"/>
</dbReference>
<feature type="signal peptide" evidence="2">
    <location>
        <begin position="1"/>
        <end position="22"/>
    </location>
</feature>
<keyword evidence="2" id="KW-0732">Signal</keyword>
<dbReference type="InterPro" id="IPR038847">
    <property type="entry name" value="Granulysin-like"/>
</dbReference>
<evidence type="ECO:0000256" key="1">
    <source>
        <dbReference type="ARBA" id="ARBA00023157"/>
    </source>
</evidence>
<dbReference type="Gene3D" id="1.10.225.10">
    <property type="entry name" value="Saposin-like"/>
    <property type="match status" value="1"/>
</dbReference>
<evidence type="ECO:0000256" key="2">
    <source>
        <dbReference type="SAM" id="SignalP"/>
    </source>
</evidence>
<feature type="chain" id="PRO_5017475754" description="Saposin B-type domain-containing protein" evidence="2">
    <location>
        <begin position="23"/>
        <end position="138"/>
    </location>
</feature>
<dbReference type="PROSITE" id="PS50015">
    <property type="entry name" value="SAP_B"/>
    <property type="match status" value="1"/>
</dbReference>
<dbReference type="SMART" id="SM00741">
    <property type="entry name" value="SapB"/>
    <property type="match status" value="1"/>
</dbReference>
<dbReference type="STRING" id="303518.ENSPNYP00000026673"/>
<dbReference type="AlphaFoldDB" id="A0A3B4GZ51"/>
<sequence length="138" mass="15354">METSSLLLLCLVAAFSVRAVHGRTLEVSIDDEEDVDIEVSMGLPGKCWACKWILNKMKKFAGPNATAESLKSKLLSICDEIGLLKSLCRKFVKVHLEELIEELTTTDDVRTICVNTGALDLFFYPKEGGPDTEIKEFQ</sequence>
<dbReference type="GO" id="GO:0042742">
    <property type="term" value="P:defense response to bacterium"/>
    <property type="evidence" value="ECO:0007669"/>
    <property type="project" value="InterPro"/>
</dbReference>
<accession>A0A3B4GZ51</accession>
<feature type="domain" description="Saposin B-type" evidence="3">
    <location>
        <begin position="43"/>
        <end position="127"/>
    </location>
</feature>
<evidence type="ECO:0000259" key="3">
    <source>
        <dbReference type="PROSITE" id="PS50015"/>
    </source>
</evidence>
<dbReference type="InterPro" id="IPR008139">
    <property type="entry name" value="SaposinB_dom"/>
</dbReference>